<sequence>MDSMEPPRKVIAALASRAAFLHHQQEGFPSKQSSLLEVRNHIPSKTKKADDQPNRGNLHQSNLHQQFQHQLLSIEGSTKTILSKISQT</sequence>
<dbReference type="Proteomes" id="UP001279734">
    <property type="component" value="Unassembled WGS sequence"/>
</dbReference>
<accession>A0AAD3S5Q2</accession>
<name>A0AAD3S5Q2_NEPGR</name>
<dbReference type="AlphaFoldDB" id="A0AAD3S5Q2"/>
<proteinExistence type="predicted"/>
<comment type="caution">
    <text evidence="2">The sequence shown here is derived from an EMBL/GenBank/DDBJ whole genome shotgun (WGS) entry which is preliminary data.</text>
</comment>
<evidence type="ECO:0000313" key="2">
    <source>
        <dbReference type="EMBL" id="GMH04972.1"/>
    </source>
</evidence>
<evidence type="ECO:0000256" key="1">
    <source>
        <dbReference type="SAM" id="MobiDB-lite"/>
    </source>
</evidence>
<evidence type="ECO:0000313" key="3">
    <source>
        <dbReference type="Proteomes" id="UP001279734"/>
    </source>
</evidence>
<keyword evidence="3" id="KW-1185">Reference proteome</keyword>
<feature type="region of interest" description="Disordered" evidence="1">
    <location>
        <begin position="41"/>
        <end position="60"/>
    </location>
</feature>
<organism evidence="2 3">
    <name type="scientific">Nepenthes gracilis</name>
    <name type="common">Slender pitcher plant</name>
    <dbReference type="NCBI Taxonomy" id="150966"/>
    <lineage>
        <taxon>Eukaryota</taxon>
        <taxon>Viridiplantae</taxon>
        <taxon>Streptophyta</taxon>
        <taxon>Embryophyta</taxon>
        <taxon>Tracheophyta</taxon>
        <taxon>Spermatophyta</taxon>
        <taxon>Magnoliopsida</taxon>
        <taxon>eudicotyledons</taxon>
        <taxon>Gunneridae</taxon>
        <taxon>Pentapetalae</taxon>
        <taxon>Caryophyllales</taxon>
        <taxon>Nepenthaceae</taxon>
        <taxon>Nepenthes</taxon>
    </lineage>
</organism>
<reference evidence="2" key="1">
    <citation type="submission" date="2023-05" db="EMBL/GenBank/DDBJ databases">
        <title>Nepenthes gracilis genome sequencing.</title>
        <authorList>
            <person name="Fukushima K."/>
        </authorList>
    </citation>
    <scope>NUCLEOTIDE SEQUENCE</scope>
    <source>
        <strain evidence="2">SING2019-196</strain>
    </source>
</reference>
<dbReference type="EMBL" id="BSYO01000005">
    <property type="protein sequence ID" value="GMH04972.1"/>
    <property type="molecule type" value="Genomic_DNA"/>
</dbReference>
<protein>
    <submittedName>
        <fullName evidence="2">Uncharacterized protein</fullName>
    </submittedName>
</protein>
<gene>
    <name evidence="2" type="ORF">Nepgr_006812</name>
</gene>